<evidence type="ECO:0000313" key="4">
    <source>
        <dbReference type="Proteomes" id="UP000235653"/>
    </source>
</evidence>
<keyword evidence="1" id="KW-0472">Membrane</keyword>
<proteinExistence type="predicted"/>
<dbReference type="Proteomes" id="UP000235653">
    <property type="component" value="Unassembled WGS sequence"/>
</dbReference>
<accession>A0A2P5P5D6</accession>
<feature type="signal peptide" evidence="2">
    <location>
        <begin position="1"/>
        <end position="21"/>
    </location>
</feature>
<dbReference type="OrthoDB" id="5120200at2"/>
<gene>
    <name evidence="3" type="ORF">JP09_009265</name>
</gene>
<evidence type="ECO:0000256" key="1">
    <source>
        <dbReference type="SAM" id="Phobius"/>
    </source>
</evidence>
<keyword evidence="1" id="KW-1133">Transmembrane helix</keyword>
<reference evidence="3 4" key="1">
    <citation type="journal article" date="2017" name="ISME J.">
        <title>Grape pomace compost harbors organohalide-respiring Dehalogenimonas species with novel reductive dehalogenase genes.</title>
        <authorList>
            <person name="Yang Y."/>
            <person name="Higgins S.A."/>
            <person name="Yan J."/>
            <person name="Simsir B."/>
            <person name="Chourey K."/>
            <person name="Iyer R."/>
            <person name="Hettich R.L."/>
            <person name="Baldwin B."/>
            <person name="Ogles D.M."/>
            <person name="Loffler F.E."/>
        </authorList>
    </citation>
    <scope>NUCLEOTIDE SEQUENCE [LARGE SCALE GENOMIC DNA]</scope>
    <source>
        <strain evidence="3 4">GP</strain>
    </source>
</reference>
<keyword evidence="2" id="KW-0732">Signal</keyword>
<organism evidence="3 4">
    <name type="scientific">Dehalogenimonas etheniformans</name>
    <dbReference type="NCBI Taxonomy" id="1536648"/>
    <lineage>
        <taxon>Bacteria</taxon>
        <taxon>Bacillati</taxon>
        <taxon>Chloroflexota</taxon>
        <taxon>Dehalococcoidia</taxon>
        <taxon>Dehalococcoidales</taxon>
        <taxon>Dehalococcoidaceae</taxon>
        <taxon>Dehalogenimonas</taxon>
    </lineage>
</organism>
<dbReference type="EMBL" id="JQAN02000012">
    <property type="protein sequence ID" value="PPD57506.1"/>
    <property type="molecule type" value="Genomic_DNA"/>
</dbReference>
<keyword evidence="4" id="KW-1185">Reference proteome</keyword>
<protein>
    <submittedName>
        <fullName evidence="3">Uncharacterized protein</fullName>
    </submittedName>
</protein>
<keyword evidence="1" id="KW-0812">Transmembrane</keyword>
<feature type="transmembrane region" description="Helical" evidence="1">
    <location>
        <begin position="140"/>
        <end position="159"/>
    </location>
</feature>
<comment type="caution">
    <text evidence="3">The sequence shown here is derived from an EMBL/GenBank/DDBJ whole genome shotgun (WGS) entry which is preliminary data.</text>
</comment>
<dbReference type="AlphaFoldDB" id="A0A2P5P5D6"/>
<name>A0A2P5P5D6_9CHLR</name>
<evidence type="ECO:0000256" key="2">
    <source>
        <dbReference type="SAM" id="SignalP"/>
    </source>
</evidence>
<evidence type="ECO:0000313" key="3">
    <source>
        <dbReference type="EMBL" id="PPD57506.1"/>
    </source>
</evidence>
<feature type="chain" id="PRO_5015124061" evidence="2">
    <location>
        <begin position="22"/>
        <end position="165"/>
    </location>
</feature>
<sequence>MLLVLGLVLLSLSACTTPTVAYFPVRHDSGISLLLPNYGKIVLEDGLLRFKENFSDTSYLLIWPHGFSYRVSGSRVEVLDAEGTVVAKTGQYKLIGGGPASSVEYYTGEQPPVPVPGPYWAMDRTLKNLYPWDYGSVRELAVLLLLVLAVVTIIVWFTMRRRRKI</sequence>